<protein>
    <recommendedName>
        <fullName evidence="4">Encoded protein</fullName>
    </recommendedName>
</protein>
<comment type="caution">
    <text evidence="2">The sequence shown here is derived from an EMBL/GenBank/DDBJ whole genome shotgun (WGS) entry which is preliminary data.</text>
</comment>
<evidence type="ECO:0000313" key="2">
    <source>
        <dbReference type="EMBL" id="KAF5828688.1"/>
    </source>
</evidence>
<keyword evidence="3" id="KW-1185">Reference proteome</keyword>
<dbReference type="EMBL" id="MU070260">
    <property type="protein sequence ID" value="KAF5828688.1"/>
    <property type="molecule type" value="Genomic_DNA"/>
</dbReference>
<accession>A0ABQ7G262</accession>
<organism evidence="2 3">
    <name type="scientific">Dunaliella salina</name>
    <name type="common">Green alga</name>
    <name type="synonym">Protococcus salinus</name>
    <dbReference type="NCBI Taxonomy" id="3046"/>
    <lineage>
        <taxon>Eukaryota</taxon>
        <taxon>Viridiplantae</taxon>
        <taxon>Chlorophyta</taxon>
        <taxon>core chlorophytes</taxon>
        <taxon>Chlorophyceae</taxon>
        <taxon>CS clade</taxon>
        <taxon>Chlamydomonadales</taxon>
        <taxon>Dunaliellaceae</taxon>
        <taxon>Dunaliella</taxon>
    </lineage>
</organism>
<keyword evidence="1" id="KW-0472">Membrane</keyword>
<reference evidence="2" key="1">
    <citation type="submission" date="2017-08" db="EMBL/GenBank/DDBJ databases">
        <authorList>
            <person name="Polle J.E."/>
            <person name="Barry K."/>
            <person name="Cushman J."/>
            <person name="Schmutz J."/>
            <person name="Tran D."/>
            <person name="Hathwaick L.T."/>
            <person name="Yim W.C."/>
            <person name="Jenkins J."/>
            <person name="Mckie-Krisberg Z.M."/>
            <person name="Prochnik S."/>
            <person name="Lindquist E."/>
            <person name="Dockter R.B."/>
            <person name="Adam C."/>
            <person name="Molina H."/>
            <person name="Bunkerborg J."/>
            <person name="Jin E."/>
            <person name="Buchheim M."/>
            <person name="Magnuson J."/>
        </authorList>
    </citation>
    <scope>NUCLEOTIDE SEQUENCE</scope>
    <source>
        <strain evidence="2">CCAP 19/18</strain>
    </source>
</reference>
<evidence type="ECO:0008006" key="4">
    <source>
        <dbReference type="Google" id="ProtNLM"/>
    </source>
</evidence>
<name>A0ABQ7G262_DUNSA</name>
<gene>
    <name evidence="2" type="ORF">DUNSADRAFT_17212</name>
</gene>
<sequence length="319" mass="34847">MSQFHCAPGLTDTIAIEKNRKFTYPLSRIITCLAGSDVWSTLYRLPSELAVAHCGTDAGTDGILPITPWVTYCIHLHMDKLTEILTSGLLEPAPMGFLVPVRILLGVASGGMYEQVGMTLPRLQGALVHAAGLFVAVLVDWHYRFLYQAYKARHHRKSEGALDLGPRLSTSASKAAQAEVPPLDAITSKAVPAEELPLDASAAEDTFDVPFSRESFDVVAGCAGEAVCTQASNGSHTPHALTAMLGESPSPGESICSQQESLKRGSLVTTLRQRRYRYKSKSAQMERVRAWCAEAQFDVFRHHGSGYGGKSWCLWRKRK</sequence>
<feature type="transmembrane region" description="Helical" evidence="1">
    <location>
        <begin position="125"/>
        <end position="147"/>
    </location>
</feature>
<proteinExistence type="predicted"/>
<evidence type="ECO:0000313" key="3">
    <source>
        <dbReference type="Proteomes" id="UP000815325"/>
    </source>
</evidence>
<evidence type="ECO:0000256" key="1">
    <source>
        <dbReference type="SAM" id="Phobius"/>
    </source>
</evidence>
<dbReference type="Proteomes" id="UP000815325">
    <property type="component" value="Unassembled WGS sequence"/>
</dbReference>
<keyword evidence="1" id="KW-1133">Transmembrane helix</keyword>
<keyword evidence="1" id="KW-0812">Transmembrane</keyword>